<name>A0AA40AA77_9PEZI</name>
<keyword evidence="1" id="KW-0812">Transmembrane</keyword>
<keyword evidence="1" id="KW-0472">Membrane</keyword>
<dbReference type="Proteomes" id="UP001172102">
    <property type="component" value="Unassembled WGS sequence"/>
</dbReference>
<keyword evidence="3" id="KW-1185">Reference proteome</keyword>
<comment type="caution">
    <text evidence="2">The sequence shown here is derived from an EMBL/GenBank/DDBJ whole genome shotgun (WGS) entry which is preliminary data.</text>
</comment>
<proteinExistence type="predicted"/>
<evidence type="ECO:0000256" key="1">
    <source>
        <dbReference type="SAM" id="Phobius"/>
    </source>
</evidence>
<feature type="transmembrane region" description="Helical" evidence="1">
    <location>
        <begin position="318"/>
        <end position="337"/>
    </location>
</feature>
<reference evidence="2" key="1">
    <citation type="submission" date="2023-06" db="EMBL/GenBank/DDBJ databases">
        <title>Genome-scale phylogeny and comparative genomics of the fungal order Sordariales.</title>
        <authorList>
            <consortium name="Lawrence Berkeley National Laboratory"/>
            <person name="Hensen N."/>
            <person name="Bonometti L."/>
            <person name="Westerberg I."/>
            <person name="Brannstrom I.O."/>
            <person name="Guillou S."/>
            <person name="Cros-Aarteil S."/>
            <person name="Calhoun S."/>
            <person name="Haridas S."/>
            <person name="Kuo A."/>
            <person name="Mondo S."/>
            <person name="Pangilinan J."/>
            <person name="Riley R."/>
            <person name="Labutti K."/>
            <person name="Andreopoulos B."/>
            <person name="Lipzen A."/>
            <person name="Chen C."/>
            <person name="Yanf M."/>
            <person name="Daum C."/>
            <person name="Ng V."/>
            <person name="Clum A."/>
            <person name="Steindorff A."/>
            <person name="Ohm R."/>
            <person name="Martin F."/>
            <person name="Silar P."/>
            <person name="Natvig D."/>
            <person name="Lalanne C."/>
            <person name="Gautier V."/>
            <person name="Ament-Velasquez S.L."/>
            <person name="Kruys A."/>
            <person name="Hutchinson M.I."/>
            <person name="Powell A.J."/>
            <person name="Barry K."/>
            <person name="Miller A.N."/>
            <person name="Grigoriev I.V."/>
            <person name="Debuchy R."/>
            <person name="Gladieux P."/>
            <person name="Thoren M.H."/>
            <person name="Johannesson H."/>
        </authorList>
    </citation>
    <scope>NUCLEOTIDE SEQUENCE</scope>
    <source>
        <strain evidence="2">SMH4607-1</strain>
    </source>
</reference>
<sequence length="400" mass="44970">MQGSLLSTHKKLESNFFGSLAPLDLPQKATKAAFLALFKAIGIPQAFIRERLQSVSHSFGSISNQEKGNQCAWVHFLCKHIEIAEDAPIVVHQGPLRGSDKTLVAHQADYTWRRSGFFLFADGNKQTVTLCCFGAEGKVEERLRQFLKRPGWRQALDEPYVLLDVVLDGLYSEVDDNVWNMNAVFGALEHRLLVASTSREQASTSKKVTFAELHNVAKHMIHLREAVESCLHLTDSIIRRAEESPQSQSRLGKQPERVSQTRQELRDLLLYRQSLFRSTKLRLESLNLRVANSIGLSFNLLTVADSSILIQHSSVMKIMAAITTIFLPTTAVAAIMGSQLFFTSFVNENWTVRPTPLFGLLWAVAVPLTIIVLVFAALWHWRAHRTDEKEEGLVRRVAGL</sequence>
<gene>
    <name evidence="2" type="ORF">B0H67DRAFT_555969</name>
</gene>
<accession>A0AA40AA77</accession>
<keyword evidence="1" id="KW-1133">Transmembrane helix</keyword>
<feature type="transmembrane region" description="Helical" evidence="1">
    <location>
        <begin position="357"/>
        <end position="379"/>
    </location>
</feature>
<dbReference type="EMBL" id="JAUKUA010000005">
    <property type="protein sequence ID" value="KAK0712118.1"/>
    <property type="molecule type" value="Genomic_DNA"/>
</dbReference>
<dbReference type="AlphaFoldDB" id="A0AA40AA77"/>
<evidence type="ECO:0000313" key="3">
    <source>
        <dbReference type="Proteomes" id="UP001172102"/>
    </source>
</evidence>
<dbReference type="Gene3D" id="1.20.58.340">
    <property type="entry name" value="Magnesium transport protein CorA, transmembrane region"/>
    <property type="match status" value="1"/>
</dbReference>
<protein>
    <submittedName>
        <fullName evidence="2">Uncharacterized protein</fullName>
    </submittedName>
</protein>
<organism evidence="2 3">
    <name type="scientific">Lasiosphaeris hirsuta</name>
    <dbReference type="NCBI Taxonomy" id="260670"/>
    <lineage>
        <taxon>Eukaryota</taxon>
        <taxon>Fungi</taxon>
        <taxon>Dikarya</taxon>
        <taxon>Ascomycota</taxon>
        <taxon>Pezizomycotina</taxon>
        <taxon>Sordariomycetes</taxon>
        <taxon>Sordariomycetidae</taxon>
        <taxon>Sordariales</taxon>
        <taxon>Lasiosphaeriaceae</taxon>
        <taxon>Lasiosphaeris</taxon>
    </lineage>
</organism>
<evidence type="ECO:0000313" key="2">
    <source>
        <dbReference type="EMBL" id="KAK0712118.1"/>
    </source>
</evidence>